<feature type="compositionally biased region" description="Polar residues" evidence="3">
    <location>
        <begin position="15"/>
        <end position="24"/>
    </location>
</feature>
<feature type="compositionally biased region" description="Basic and acidic residues" evidence="3">
    <location>
        <begin position="1"/>
        <end position="14"/>
    </location>
</feature>
<proteinExistence type="predicted"/>
<sequence length="362" mass="40699">MEKRIKVMKEKRENLSPTGHSSDLLSLANVLGNADTENSEKDSNELMSEGDSPTDISIASLWGSLFSTDDFKHTSQEQHNDKHLRKKLILPNSLKDDCLVEKARCDMSSTQKCIERNGCFTTLIGNNLSQANNMDYGVSSERMIKLKVTEETISNHLNSEVNLPSIDLTLSPVVTDSSSKEQKKPRRRSTLTGSTLSVPKRDSRDDFLQAMLSPVGTTKDQDTSFEDYFSPSNFNKSKRRISLPFSCLRKLQSPGEMVCKYNLSKSKPEEILKGLSKISAGYNRKRKRVSEINEIAPSRDCMLLPMPKNKESSTLYDMSKEQKGDTREADSLLNLSIQEKMTVNRCSPQTGKLLLKYEHPGT</sequence>
<dbReference type="Pfam" id="PF12258">
    <property type="entry name" value="Microcephalin"/>
    <property type="match status" value="1"/>
</dbReference>
<dbReference type="PANTHER" id="PTHR14625">
    <property type="entry name" value="MICROCEPHALIN"/>
    <property type="match status" value="1"/>
</dbReference>
<organism evidence="4 5">
    <name type="scientific">Phrynosoma platyrhinos</name>
    <name type="common">Desert horned lizard</name>
    <dbReference type="NCBI Taxonomy" id="52577"/>
    <lineage>
        <taxon>Eukaryota</taxon>
        <taxon>Metazoa</taxon>
        <taxon>Chordata</taxon>
        <taxon>Craniata</taxon>
        <taxon>Vertebrata</taxon>
        <taxon>Euteleostomi</taxon>
        <taxon>Lepidosauria</taxon>
        <taxon>Squamata</taxon>
        <taxon>Bifurcata</taxon>
        <taxon>Unidentata</taxon>
        <taxon>Episquamata</taxon>
        <taxon>Toxicofera</taxon>
        <taxon>Iguania</taxon>
        <taxon>Phrynosomatidae</taxon>
        <taxon>Phrynosomatinae</taxon>
        <taxon>Phrynosoma</taxon>
    </lineage>
</organism>
<keyword evidence="2" id="KW-0677">Repeat</keyword>
<evidence type="ECO:0000313" key="5">
    <source>
        <dbReference type="Proteomes" id="UP000826234"/>
    </source>
</evidence>
<dbReference type="Proteomes" id="UP000826234">
    <property type="component" value="Unassembled WGS sequence"/>
</dbReference>
<keyword evidence="5" id="KW-1185">Reference proteome</keyword>
<dbReference type="EMBL" id="JAIPUX010003289">
    <property type="protein sequence ID" value="KAH0622023.1"/>
    <property type="molecule type" value="Genomic_DNA"/>
</dbReference>
<dbReference type="InterPro" id="IPR029504">
    <property type="entry name" value="Microcephalin_mammal"/>
</dbReference>
<accession>A0ABQ7SXC6</accession>
<reference evidence="4 5" key="1">
    <citation type="journal article" date="2022" name="Gigascience">
        <title>A chromosome-level genome assembly and annotation of the desert horned lizard, Phrynosoma platyrhinos, provides insight into chromosomal rearrangements among reptiles.</title>
        <authorList>
            <person name="Koochekian N."/>
            <person name="Ascanio A."/>
            <person name="Farleigh K."/>
            <person name="Card D.C."/>
            <person name="Schield D.R."/>
            <person name="Castoe T.A."/>
            <person name="Jezkova T."/>
        </authorList>
    </citation>
    <scope>NUCLEOTIDE SEQUENCE [LARGE SCALE GENOMIC DNA]</scope>
    <source>
        <strain evidence="4">NK-2021</strain>
    </source>
</reference>
<gene>
    <name evidence="4" type="ORF">JD844_023908</name>
</gene>
<protein>
    <submittedName>
        <fullName evidence="4">Uncharacterized protein</fullName>
    </submittedName>
</protein>
<feature type="region of interest" description="Disordered" evidence="3">
    <location>
        <begin position="174"/>
        <end position="198"/>
    </location>
</feature>
<keyword evidence="1" id="KW-0597">Phosphoprotein</keyword>
<evidence type="ECO:0000256" key="2">
    <source>
        <dbReference type="ARBA" id="ARBA00022737"/>
    </source>
</evidence>
<feature type="region of interest" description="Disordered" evidence="3">
    <location>
        <begin position="1"/>
        <end position="51"/>
    </location>
</feature>
<evidence type="ECO:0000256" key="3">
    <source>
        <dbReference type="SAM" id="MobiDB-lite"/>
    </source>
</evidence>
<evidence type="ECO:0000313" key="4">
    <source>
        <dbReference type="EMBL" id="KAH0622023.1"/>
    </source>
</evidence>
<evidence type="ECO:0000256" key="1">
    <source>
        <dbReference type="ARBA" id="ARBA00022553"/>
    </source>
</evidence>
<dbReference type="PANTHER" id="PTHR14625:SF3">
    <property type="entry name" value="MICROCEPHALIN"/>
    <property type="match status" value="1"/>
</dbReference>
<dbReference type="InterPro" id="IPR022047">
    <property type="entry name" value="Microcephalin-like"/>
</dbReference>
<comment type="caution">
    <text evidence="4">The sequence shown here is derived from an EMBL/GenBank/DDBJ whole genome shotgun (WGS) entry which is preliminary data.</text>
</comment>
<name>A0ABQ7SXC6_PHRPL</name>